<evidence type="ECO:0000256" key="5">
    <source>
        <dbReference type="SAM" id="MobiDB-lite"/>
    </source>
</evidence>
<keyword evidence="4 6" id="KW-0472">Membrane</keyword>
<feature type="domain" description="Late embryogenesis abundant protein LEA-2 subgroup" evidence="7">
    <location>
        <begin position="182"/>
        <end position="267"/>
    </location>
</feature>
<dbReference type="GO" id="GO:0098542">
    <property type="term" value="P:defense response to other organism"/>
    <property type="evidence" value="ECO:0007669"/>
    <property type="project" value="InterPro"/>
</dbReference>
<organism evidence="8 9">
    <name type="scientific">Striga asiatica</name>
    <name type="common">Asiatic witchweed</name>
    <name type="synonym">Buchnera asiatica</name>
    <dbReference type="NCBI Taxonomy" id="4170"/>
    <lineage>
        <taxon>Eukaryota</taxon>
        <taxon>Viridiplantae</taxon>
        <taxon>Streptophyta</taxon>
        <taxon>Embryophyta</taxon>
        <taxon>Tracheophyta</taxon>
        <taxon>Spermatophyta</taxon>
        <taxon>Magnoliopsida</taxon>
        <taxon>eudicotyledons</taxon>
        <taxon>Gunneridae</taxon>
        <taxon>Pentapetalae</taxon>
        <taxon>asterids</taxon>
        <taxon>lamiids</taxon>
        <taxon>Lamiales</taxon>
        <taxon>Orobanchaceae</taxon>
        <taxon>Buchnereae</taxon>
        <taxon>Striga</taxon>
    </lineage>
</organism>
<sequence>MLSSMTELRFVRWTRAKQGKAADSLTSRRPKPLSATFDFPTPTVAGAPVGMSNPDDLNRPVTGYPAPQNAQPNGYPPRPPPGAAVYPYAAPPPPSNAYYNYPNNPYYPQGYQYDPESARRATCLRRIFAFVIGLVVIFGTVTFIVWLVLRPQLPEFRVDSFSISNFTLGNDSRISFTSEIRLTARNPNKKMTLAYDHIEAVIFYRSESLSETVVPPFWQDTKNETSLTANFAAAGSFVSRTVADEINGDRLRSGNVDFNLRMLSRVRLEAKAWSTQRRFLKVFCGELIVGVPSNGRAGALIGGPQQCRVGI</sequence>
<feature type="region of interest" description="Disordered" evidence="5">
    <location>
        <begin position="58"/>
        <end position="81"/>
    </location>
</feature>
<proteinExistence type="predicted"/>
<evidence type="ECO:0000313" key="8">
    <source>
        <dbReference type="EMBL" id="GER40899.1"/>
    </source>
</evidence>
<accession>A0A5A7Q6M9</accession>
<reference evidence="9" key="1">
    <citation type="journal article" date="2019" name="Curr. Biol.">
        <title>Genome Sequence of Striga asiatica Provides Insight into the Evolution of Plant Parasitism.</title>
        <authorList>
            <person name="Yoshida S."/>
            <person name="Kim S."/>
            <person name="Wafula E.K."/>
            <person name="Tanskanen J."/>
            <person name="Kim Y.M."/>
            <person name="Honaas L."/>
            <person name="Yang Z."/>
            <person name="Spallek T."/>
            <person name="Conn C.E."/>
            <person name="Ichihashi Y."/>
            <person name="Cheong K."/>
            <person name="Cui S."/>
            <person name="Der J.P."/>
            <person name="Gundlach H."/>
            <person name="Jiao Y."/>
            <person name="Hori C."/>
            <person name="Ishida J.K."/>
            <person name="Kasahara H."/>
            <person name="Kiba T."/>
            <person name="Kim M.S."/>
            <person name="Koo N."/>
            <person name="Laohavisit A."/>
            <person name="Lee Y.H."/>
            <person name="Lumba S."/>
            <person name="McCourt P."/>
            <person name="Mortimer J.C."/>
            <person name="Mutuku J.M."/>
            <person name="Nomura T."/>
            <person name="Sasaki-Sekimoto Y."/>
            <person name="Seto Y."/>
            <person name="Wang Y."/>
            <person name="Wakatake T."/>
            <person name="Sakakibara H."/>
            <person name="Demura T."/>
            <person name="Yamaguchi S."/>
            <person name="Yoneyama K."/>
            <person name="Manabe R.I."/>
            <person name="Nelson D.C."/>
            <person name="Schulman A.H."/>
            <person name="Timko M.P."/>
            <person name="dePamphilis C.W."/>
            <person name="Choi D."/>
            <person name="Shirasu K."/>
        </authorList>
    </citation>
    <scope>NUCLEOTIDE SEQUENCE [LARGE SCALE GENOMIC DNA]</scope>
    <source>
        <strain evidence="9">cv. UVA1</strain>
    </source>
</reference>
<evidence type="ECO:0000256" key="6">
    <source>
        <dbReference type="SAM" id="Phobius"/>
    </source>
</evidence>
<evidence type="ECO:0000256" key="1">
    <source>
        <dbReference type="ARBA" id="ARBA00004167"/>
    </source>
</evidence>
<feature type="transmembrane region" description="Helical" evidence="6">
    <location>
        <begin position="127"/>
        <end position="149"/>
    </location>
</feature>
<evidence type="ECO:0000313" key="9">
    <source>
        <dbReference type="Proteomes" id="UP000325081"/>
    </source>
</evidence>
<keyword evidence="9" id="KW-1185">Reference proteome</keyword>
<dbReference type="OrthoDB" id="1737281at2759"/>
<dbReference type="InterPro" id="IPR044839">
    <property type="entry name" value="NDR1-like"/>
</dbReference>
<protein>
    <submittedName>
        <fullName evidence="8">Late embryogenesis abundant protein</fullName>
    </submittedName>
</protein>
<dbReference type="Proteomes" id="UP000325081">
    <property type="component" value="Unassembled WGS sequence"/>
</dbReference>
<dbReference type="GO" id="GO:0005886">
    <property type="term" value="C:plasma membrane"/>
    <property type="evidence" value="ECO:0007669"/>
    <property type="project" value="TreeGrafter"/>
</dbReference>
<dbReference type="Pfam" id="PF03168">
    <property type="entry name" value="LEA_2"/>
    <property type="match status" value="1"/>
</dbReference>
<evidence type="ECO:0000256" key="4">
    <source>
        <dbReference type="ARBA" id="ARBA00023136"/>
    </source>
</evidence>
<keyword evidence="2 6" id="KW-0812">Transmembrane</keyword>
<name>A0A5A7Q6M9_STRAF</name>
<evidence type="ECO:0000259" key="7">
    <source>
        <dbReference type="Pfam" id="PF03168"/>
    </source>
</evidence>
<gene>
    <name evidence="8" type="ORF">STAS_17595</name>
</gene>
<feature type="region of interest" description="Disordered" evidence="5">
    <location>
        <begin position="17"/>
        <end position="39"/>
    </location>
</feature>
<keyword evidence="3 6" id="KW-1133">Transmembrane helix</keyword>
<comment type="caution">
    <text evidence="8">The sequence shown here is derived from an EMBL/GenBank/DDBJ whole genome shotgun (WGS) entry which is preliminary data.</text>
</comment>
<evidence type="ECO:0000256" key="3">
    <source>
        <dbReference type="ARBA" id="ARBA00022989"/>
    </source>
</evidence>
<comment type="subcellular location">
    <subcellularLocation>
        <location evidence="1">Membrane</location>
        <topology evidence="1">Single-pass membrane protein</topology>
    </subcellularLocation>
</comment>
<dbReference type="AlphaFoldDB" id="A0A5A7Q6M9"/>
<dbReference type="InterPro" id="IPR004864">
    <property type="entry name" value="LEA_2"/>
</dbReference>
<evidence type="ECO:0000256" key="2">
    <source>
        <dbReference type="ARBA" id="ARBA00022692"/>
    </source>
</evidence>
<dbReference type="PANTHER" id="PTHR31234:SF55">
    <property type="entry name" value="LATE EMBRYOGENESIS ABUNDANT (LEA) HYDROXYPROLINE-RICH GLYCOPROTEIN FAMILY"/>
    <property type="match status" value="1"/>
</dbReference>
<dbReference type="EMBL" id="BKCP01006016">
    <property type="protein sequence ID" value="GER40899.1"/>
    <property type="molecule type" value="Genomic_DNA"/>
</dbReference>
<dbReference type="PANTHER" id="PTHR31234">
    <property type="entry name" value="LATE EMBRYOGENESIS ABUNDANT (LEA) HYDROXYPROLINE-RICH GLYCOPROTEIN FAMILY"/>
    <property type="match status" value="1"/>
</dbReference>